<keyword evidence="2" id="KW-0472">Membrane</keyword>
<evidence type="ECO:0000256" key="2">
    <source>
        <dbReference type="SAM" id="Phobius"/>
    </source>
</evidence>
<reference evidence="3 4" key="1">
    <citation type="submission" date="2023-08" db="EMBL/GenBank/DDBJ databases">
        <title>Arthrobacter horti sp. nov., isolated from forest soil.</title>
        <authorList>
            <person name="Park M."/>
        </authorList>
    </citation>
    <scope>NUCLEOTIDE SEQUENCE [LARGE SCALE GENOMIC DNA]</scope>
    <source>
        <strain evidence="3 4">YJM1</strain>
    </source>
</reference>
<feature type="transmembrane region" description="Helical" evidence="2">
    <location>
        <begin position="53"/>
        <end position="70"/>
    </location>
</feature>
<dbReference type="RefSeq" id="WP_305997435.1">
    <property type="nucleotide sequence ID" value="NZ_JAVALS010000014.1"/>
</dbReference>
<dbReference type="EMBL" id="JAVALS010000014">
    <property type="protein sequence ID" value="MDP5228392.1"/>
    <property type="molecule type" value="Genomic_DNA"/>
</dbReference>
<proteinExistence type="predicted"/>
<name>A0ABT9IS37_9MICC</name>
<feature type="region of interest" description="Disordered" evidence="1">
    <location>
        <begin position="1"/>
        <end position="22"/>
    </location>
</feature>
<feature type="compositionally biased region" description="Basic and acidic residues" evidence="1">
    <location>
        <begin position="1"/>
        <end position="11"/>
    </location>
</feature>
<dbReference type="Proteomes" id="UP001232725">
    <property type="component" value="Unassembled WGS sequence"/>
</dbReference>
<organism evidence="3 4">
    <name type="scientific">Arthrobacter horti</name>
    <dbReference type="NCBI Taxonomy" id="3068273"/>
    <lineage>
        <taxon>Bacteria</taxon>
        <taxon>Bacillati</taxon>
        <taxon>Actinomycetota</taxon>
        <taxon>Actinomycetes</taxon>
        <taxon>Micrococcales</taxon>
        <taxon>Micrococcaceae</taxon>
        <taxon>Arthrobacter</taxon>
    </lineage>
</organism>
<evidence type="ECO:0000256" key="1">
    <source>
        <dbReference type="SAM" id="MobiDB-lite"/>
    </source>
</evidence>
<feature type="transmembrane region" description="Helical" evidence="2">
    <location>
        <begin position="21"/>
        <end position="41"/>
    </location>
</feature>
<keyword evidence="2" id="KW-0812">Transmembrane</keyword>
<evidence type="ECO:0000313" key="4">
    <source>
        <dbReference type="Proteomes" id="UP001232725"/>
    </source>
</evidence>
<comment type="caution">
    <text evidence="3">The sequence shown here is derived from an EMBL/GenBank/DDBJ whole genome shotgun (WGS) entry which is preliminary data.</text>
</comment>
<protein>
    <submittedName>
        <fullName evidence="3">AtpZ/AtpI family protein</fullName>
    </submittedName>
</protein>
<sequence>MAKEPRRRTGAEPEESGDGGYNAGMAVFSYIIGGILVWSLIGWGLDSLWGTHWLVLAGALLGASGGFYLAQKHGFFKHQAENPGKPRKPSE</sequence>
<evidence type="ECO:0000313" key="3">
    <source>
        <dbReference type="EMBL" id="MDP5228392.1"/>
    </source>
</evidence>
<keyword evidence="2" id="KW-1133">Transmembrane helix</keyword>
<gene>
    <name evidence="3" type="ORF">Q9R02_14605</name>
</gene>
<keyword evidence="4" id="KW-1185">Reference proteome</keyword>
<accession>A0ABT9IS37</accession>